<dbReference type="GO" id="GO:0005778">
    <property type="term" value="C:peroxisomal membrane"/>
    <property type="evidence" value="ECO:0007669"/>
    <property type="project" value="UniProtKB-SubCell"/>
</dbReference>
<dbReference type="GeneID" id="36517025"/>
<dbReference type="RefSeq" id="XP_024665602.1">
    <property type="nucleotide sequence ID" value="XM_024809834.1"/>
</dbReference>
<evidence type="ECO:0000256" key="7">
    <source>
        <dbReference type="ARBA" id="ARBA00022989"/>
    </source>
</evidence>
<dbReference type="Gene3D" id="3.40.50.11730">
    <property type="entry name" value="Peroxisome assembly protein 22"/>
    <property type="match status" value="1"/>
</dbReference>
<dbReference type="Proteomes" id="UP000238350">
    <property type="component" value="Unassembled WGS sequence"/>
</dbReference>
<dbReference type="InterPro" id="IPR038613">
    <property type="entry name" value="Peroxin-22_C_sf"/>
</dbReference>
<evidence type="ECO:0000256" key="4">
    <source>
        <dbReference type="ARBA" id="ARBA00018967"/>
    </source>
</evidence>
<evidence type="ECO:0000313" key="10">
    <source>
        <dbReference type="EMBL" id="PRT55657.1"/>
    </source>
</evidence>
<accession>A0A2T0FL08</accession>
<dbReference type="InterPro" id="IPR024359">
    <property type="entry name" value="Peroxin-22"/>
</dbReference>
<name>A0A2T0FL08_9ASCO</name>
<keyword evidence="6" id="KW-0812">Transmembrane</keyword>
<dbReference type="Pfam" id="PF12827">
    <property type="entry name" value="Peroxin-22"/>
    <property type="match status" value="1"/>
</dbReference>
<keyword evidence="5" id="KW-0962">Peroxisome biogenesis</keyword>
<comment type="function">
    <text evidence="1">Involved in peroxisome biogenesis.</text>
</comment>
<evidence type="ECO:0000256" key="5">
    <source>
        <dbReference type="ARBA" id="ARBA00022593"/>
    </source>
</evidence>
<comment type="similarity">
    <text evidence="3">Belongs to the peroxin-22 family.</text>
</comment>
<keyword evidence="8" id="KW-0472">Membrane</keyword>
<evidence type="ECO:0000256" key="9">
    <source>
        <dbReference type="ARBA" id="ARBA00023140"/>
    </source>
</evidence>
<organism evidence="10 11">
    <name type="scientific">Wickerhamiella sorbophila</name>
    <dbReference type="NCBI Taxonomy" id="45607"/>
    <lineage>
        <taxon>Eukaryota</taxon>
        <taxon>Fungi</taxon>
        <taxon>Dikarya</taxon>
        <taxon>Ascomycota</taxon>
        <taxon>Saccharomycotina</taxon>
        <taxon>Dipodascomycetes</taxon>
        <taxon>Dipodascales</taxon>
        <taxon>Trichomonascaceae</taxon>
        <taxon>Wickerhamiella</taxon>
    </lineage>
</organism>
<keyword evidence="7" id="KW-1133">Transmembrane helix</keyword>
<dbReference type="AlphaFoldDB" id="A0A2T0FL08"/>
<evidence type="ECO:0000313" key="11">
    <source>
        <dbReference type="Proteomes" id="UP000238350"/>
    </source>
</evidence>
<dbReference type="EMBL" id="NDIQ01000022">
    <property type="protein sequence ID" value="PRT55657.1"/>
    <property type="molecule type" value="Genomic_DNA"/>
</dbReference>
<protein>
    <recommendedName>
        <fullName evidence="4">Peroxisome assembly protein 22</fullName>
    </recommendedName>
</protein>
<evidence type="ECO:0000256" key="2">
    <source>
        <dbReference type="ARBA" id="ARBA00004549"/>
    </source>
</evidence>
<comment type="subcellular location">
    <subcellularLocation>
        <location evidence="2">Peroxisome membrane</location>
        <topology evidence="2">Single-pass membrane protein</topology>
    </subcellularLocation>
</comment>
<evidence type="ECO:0000256" key="1">
    <source>
        <dbReference type="ARBA" id="ARBA00003659"/>
    </source>
</evidence>
<proteinExistence type="inferred from homology"/>
<reference evidence="10 11" key="1">
    <citation type="submission" date="2017-04" db="EMBL/GenBank/DDBJ databases">
        <title>Genome sequencing of [Candida] sorbophila.</title>
        <authorList>
            <person name="Ahn J.O."/>
        </authorList>
    </citation>
    <scope>NUCLEOTIDE SEQUENCE [LARGE SCALE GENOMIC DNA]</scope>
    <source>
        <strain evidence="10 11">DS02</strain>
    </source>
</reference>
<sequence>MTSKRRGVAVPVAVIGLVVAIGVGTYKLAVSRSYTSDEIPAVKKLGDSVCVVVSESKDYSKLLQAYPRLVIVGAQSIALKSGTADDYRLIETETAEGWIHVVKHLRPEKLVVEDELSPELPAGIERFVKKILTKNEAASYGLEY</sequence>
<comment type="caution">
    <text evidence="10">The sequence shown here is derived from an EMBL/GenBank/DDBJ whole genome shotgun (WGS) entry which is preliminary data.</text>
</comment>
<keyword evidence="9" id="KW-0576">Peroxisome</keyword>
<evidence type="ECO:0000256" key="3">
    <source>
        <dbReference type="ARBA" id="ARBA00009642"/>
    </source>
</evidence>
<evidence type="ECO:0000256" key="6">
    <source>
        <dbReference type="ARBA" id="ARBA00022692"/>
    </source>
</evidence>
<gene>
    <name evidence="10" type="ORF">B9G98_03277</name>
</gene>
<dbReference type="GO" id="GO:0007031">
    <property type="term" value="P:peroxisome organization"/>
    <property type="evidence" value="ECO:0007669"/>
    <property type="project" value="UniProtKB-KW"/>
</dbReference>
<evidence type="ECO:0000256" key="8">
    <source>
        <dbReference type="ARBA" id="ARBA00023136"/>
    </source>
</evidence>
<keyword evidence="11" id="KW-1185">Reference proteome</keyword>